<evidence type="ECO:0000313" key="5">
    <source>
        <dbReference type="Proteomes" id="UP000298653"/>
    </source>
</evidence>
<dbReference type="SUPFAM" id="SSF52540">
    <property type="entry name" value="P-loop containing nucleoside triphosphate hydrolases"/>
    <property type="match status" value="1"/>
</dbReference>
<dbReference type="KEGG" id="arf:AR1Y2_1702"/>
<keyword evidence="1" id="KW-0547">Nucleotide-binding</keyword>
<dbReference type="AlphaFoldDB" id="A0A4P8ICG0"/>
<reference evidence="4 5" key="1">
    <citation type="submission" date="2019-05" db="EMBL/GenBank/DDBJ databases">
        <title>Complete genome sequencing of Anaerostipes rhamnosivorans.</title>
        <authorList>
            <person name="Bui T.P.N."/>
            <person name="de Vos W.M."/>
        </authorList>
    </citation>
    <scope>NUCLEOTIDE SEQUENCE [LARGE SCALE GENOMIC DNA]</scope>
    <source>
        <strain evidence="4 5">1y2</strain>
    </source>
</reference>
<feature type="domain" description="ABC transporter" evidence="3">
    <location>
        <begin position="4"/>
        <end position="236"/>
    </location>
</feature>
<evidence type="ECO:0000259" key="3">
    <source>
        <dbReference type="PROSITE" id="PS50893"/>
    </source>
</evidence>
<dbReference type="Pfam" id="PF00005">
    <property type="entry name" value="ABC_tran"/>
    <property type="match status" value="1"/>
</dbReference>
<dbReference type="InterPro" id="IPR027417">
    <property type="entry name" value="P-loop_NTPase"/>
</dbReference>
<dbReference type="PANTHER" id="PTHR43582">
    <property type="entry name" value="LINEARMYCIN RESISTANCE ATP-BINDING PROTEIN LNRL"/>
    <property type="match status" value="1"/>
</dbReference>
<dbReference type="OrthoDB" id="9804819at2"/>
<name>A0A4P8ICG0_9FIRM</name>
<sequence>MNAIQVQNVHKTYKNGIKALNGLNLTVESGEIFSLLGQNGAGKSTLIKLLTTYLKADSGNMAVFGKDIRADPLSVRSKIACVSQQLSIDPHLSLKENMMFQSELYKVPQKQANQRMEELVKVFDLASFLKYPVASYSGGIKRRLDIAMNMMSGPKILFLDEPTVGMDIQSRLAMWNMMKRIKAEFGTTIFLTTHYLEEADSLSDTICIMRDGQTAVQGSPFELKGYLRQDSVKAVFYTKEHAKAAKEQLFNHFVEYKITVQDTVMTVISHDSRHTIQTVIQFFFEHQILFKGIEITQPSLEDVYIRLTDKEAIK</sequence>
<keyword evidence="2 4" id="KW-0067">ATP-binding</keyword>
<dbReference type="Gene3D" id="3.40.50.300">
    <property type="entry name" value="P-loop containing nucleotide triphosphate hydrolases"/>
    <property type="match status" value="1"/>
</dbReference>
<evidence type="ECO:0000313" key="4">
    <source>
        <dbReference type="EMBL" id="QCP35156.1"/>
    </source>
</evidence>
<dbReference type="PANTHER" id="PTHR43582:SF2">
    <property type="entry name" value="LINEARMYCIN RESISTANCE ATP-BINDING PROTEIN LNRL"/>
    <property type="match status" value="1"/>
</dbReference>
<accession>A0A4P8ICG0</accession>
<gene>
    <name evidence="4" type="ORF">AR1Y2_1702</name>
</gene>
<proteinExistence type="predicted"/>
<dbReference type="GO" id="GO:0005524">
    <property type="term" value="F:ATP binding"/>
    <property type="evidence" value="ECO:0007669"/>
    <property type="project" value="UniProtKB-KW"/>
</dbReference>
<dbReference type="SMART" id="SM00382">
    <property type="entry name" value="AAA"/>
    <property type="match status" value="1"/>
</dbReference>
<dbReference type="EMBL" id="CP040058">
    <property type="protein sequence ID" value="QCP35156.1"/>
    <property type="molecule type" value="Genomic_DNA"/>
</dbReference>
<organism evidence="4 5">
    <name type="scientific">Anaerostipes rhamnosivorans</name>
    <dbReference type="NCBI Taxonomy" id="1229621"/>
    <lineage>
        <taxon>Bacteria</taxon>
        <taxon>Bacillati</taxon>
        <taxon>Bacillota</taxon>
        <taxon>Clostridia</taxon>
        <taxon>Lachnospirales</taxon>
        <taxon>Lachnospiraceae</taxon>
        <taxon>Anaerostipes</taxon>
    </lineage>
</organism>
<keyword evidence="5" id="KW-1185">Reference proteome</keyword>
<dbReference type="Proteomes" id="UP000298653">
    <property type="component" value="Chromosome"/>
</dbReference>
<evidence type="ECO:0000256" key="1">
    <source>
        <dbReference type="ARBA" id="ARBA00022741"/>
    </source>
</evidence>
<protein>
    <submittedName>
        <fullName evidence="4">ABC transporter, ATP-binding protein</fullName>
    </submittedName>
</protein>
<dbReference type="InterPro" id="IPR003439">
    <property type="entry name" value="ABC_transporter-like_ATP-bd"/>
</dbReference>
<dbReference type="GO" id="GO:0016887">
    <property type="term" value="F:ATP hydrolysis activity"/>
    <property type="evidence" value="ECO:0007669"/>
    <property type="project" value="InterPro"/>
</dbReference>
<evidence type="ECO:0000256" key="2">
    <source>
        <dbReference type="ARBA" id="ARBA00022840"/>
    </source>
</evidence>
<dbReference type="PROSITE" id="PS50893">
    <property type="entry name" value="ABC_TRANSPORTER_2"/>
    <property type="match status" value="1"/>
</dbReference>
<dbReference type="InterPro" id="IPR003593">
    <property type="entry name" value="AAA+_ATPase"/>
</dbReference>
<dbReference type="RefSeq" id="WP_137328575.1">
    <property type="nucleotide sequence ID" value="NZ_CP040058.1"/>
</dbReference>